<accession>A0A8W4FQ15</accession>
<protein>
    <recommendedName>
        <fullName evidence="6">60S ribosomal protein L31</fullName>
    </recommendedName>
</protein>
<sequence>QGPAKKGGEKKGWVVTGEYTINIHKCIHEVFFLGFKKCACQALKEIWKFAMKEIGTPGVHIGTRLNKAVWAKEIRNDP</sequence>
<dbReference type="Gene3D" id="3.10.440.10">
    <property type="match status" value="1"/>
</dbReference>
<reference evidence="4" key="2">
    <citation type="submission" date="2025-08" db="UniProtKB">
        <authorList>
            <consortium name="Ensembl"/>
        </authorList>
    </citation>
    <scope>IDENTIFICATION</scope>
</reference>
<dbReference type="SUPFAM" id="SSF54575">
    <property type="entry name" value="Ribosomal protein L31e"/>
    <property type="match status" value="1"/>
</dbReference>
<proteinExistence type="inferred from homology"/>
<dbReference type="InterPro" id="IPR023621">
    <property type="entry name" value="Ribosomal_eL31_dom_sf"/>
</dbReference>
<reference evidence="4" key="1">
    <citation type="journal article" date="2020" name="Gigascience">
        <title>An improved pig reference genome sequence to enable pig genetics and genomics research.</title>
        <authorList>
            <person name="Warr A."/>
            <person name="Affara N."/>
            <person name="Aken B."/>
            <person name="Beiki H."/>
            <person name="Bickhart D.M."/>
            <person name="Billis K."/>
            <person name="Chow W."/>
            <person name="Eory L."/>
            <person name="Finlayson H.A."/>
            <person name="Flicek P."/>
            <person name="Giron C.G."/>
            <person name="Griffin D.K."/>
            <person name="Hall R."/>
            <person name="Hannum G."/>
            <person name="Hourlier T."/>
            <person name="Howe K."/>
            <person name="Hume D.A."/>
            <person name="Izuogu O."/>
            <person name="Kim K."/>
            <person name="Koren S."/>
            <person name="Liu H."/>
            <person name="Manchanda N."/>
            <person name="Martin F.J."/>
            <person name="Nonneman D.J."/>
            <person name="O'Connor R.E."/>
            <person name="Phillippy A.M."/>
            <person name="Rohrer G.A."/>
            <person name="Rosen B.D."/>
            <person name="Rund L.A."/>
            <person name="Sargent C.A."/>
            <person name="Schook L.B."/>
            <person name="Schroeder S.G."/>
            <person name="Schwartz A.S."/>
            <person name="Skinner B.M."/>
            <person name="Talbot R."/>
            <person name="Tseng E."/>
            <person name="Tuggle C.K."/>
            <person name="Watson M."/>
            <person name="Smith T.P.L."/>
            <person name="Archibald A.L."/>
        </authorList>
    </citation>
    <scope>NUCLEOTIDE SEQUENCE [LARGE SCALE GENOMIC DNA]</scope>
    <source>
        <strain evidence="4">Duroc</strain>
    </source>
</reference>
<dbReference type="GO" id="GO:0003735">
    <property type="term" value="F:structural constituent of ribosome"/>
    <property type="evidence" value="ECO:0007669"/>
    <property type="project" value="InterPro"/>
</dbReference>
<comment type="similarity">
    <text evidence="1">Belongs to the eukaryotic ribosomal protein eL31 family.</text>
</comment>
<name>A0A8W4FQ15_PIG</name>
<dbReference type="Proteomes" id="UP000008227">
    <property type="component" value="Chromosome 2"/>
</dbReference>
<dbReference type="Ensembl" id="ENSSSCT00000072307.1">
    <property type="protein sequence ID" value="ENSSSCP00000081059.1"/>
    <property type="gene ID" value="ENSSSCG00000043019.1"/>
</dbReference>
<dbReference type="GO" id="GO:0005840">
    <property type="term" value="C:ribosome"/>
    <property type="evidence" value="ECO:0007669"/>
    <property type="project" value="UniProtKB-KW"/>
</dbReference>
<organism evidence="4 5">
    <name type="scientific">Sus scrofa</name>
    <name type="common">Pig</name>
    <dbReference type="NCBI Taxonomy" id="9823"/>
    <lineage>
        <taxon>Eukaryota</taxon>
        <taxon>Metazoa</taxon>
        <taxon>Chordata</taxon>
        <taxon>Craniata</taxon>
        <taxon>Vertebrata</taxon>
        <taxon>Euteleostomi</taxon>
        <taxon>Mammalia</taxon>
        <taxon>Eutheria</taxon>
        <taxon>Laurasiatheria</taxon>
        <taxon>Artiodactyla</taxon>
        <taxon>Suina</taxon>
        <taxon>Suidae</taxon>
        <taxon>Sus</taxon>
    </lineage>
</organism>
<keyword evidence="5" id="KW-1185">Reference proteome</keyword>
<dbReference type="PANTHER" id="PTHR10956:SF0">
    <property type="entry name" value="60S RIBOSOMAL PROTEIN L31"/>
    <property type="match status" value="1"/>
</dbReference>
<dbReference type="GO" id="GO:0006412">
    <property type="term" value="P:translation"/>
    <property type="evidence" value="ECO:0007669"/>
    <property type="project" value="InterPro"/>
</dbReference>
<dbReference type="SMART" id="SM01380">
    <property type="entry name" value="Ribosomal_L31e"/>
    <property type="match status" value="1"/>
</dbReference>
<evidence type="ECO:0000313" key="5">
    <source>
        <dbReference type="Proteomes" id="UP000008227"/>
    </source>
</evidence>
<evidence type="ECO:0000256" key="3">
    <source>
        <dbReference type="ARBA" id="ARBA00023274"/>
    </source>
</evidence>
<dbReference type="GO" id="GO:1990904">
    <property type="term" value="C:ribonucleoprotein complex"/>
    <property type="evidence" value="ECO:0007669"/>
    <property type="project" value="UniProtKB-KW"/>
</dbReference>
<reference evidence="4" key="3">
    <citation type="submission" date="2025-09" db="UniProtKB">
        <authorList>
            <consortium name="Ensembl"/>
        </authorList>
    </citation>
    <scope>IDENTIFICATION</scope>
</reference>
<dbReference type="GeneTree" id="ENSGT00950000183030"/>
<dbReference type="Pfam" id="PF01198">
    <property type="entry name" value="Ribosomal_L31e"/>
    <property type="match status" value="1"/>
</dbReference>
<keyword evidence="2" id="KW-0689">Ribosomal protein</keyword>
<keyword evidence="3" id="KW-0687">Ribonucleoprotein</keyword>
<dbReference type="InterPro" id="IPR000054">
    <property type="entry name" value="Ribosomal_eL31"/>
</dbReference>
<evidence type="ECO:0008006" key="6">
    <source>
        <dbReference type="Google" id="ProtNLM"/>
    </source>
</evidence>
<dbReference type="AlphaFoldDB" id="A0A8W4FQ15"/>
<evidence type="ECO:0000313" key="4">
    <source>
        <dbReference type="Ensembl" id="ENSSSCP00000081059.1"/>
    </source>
</evidence>
<evidence type="ECO:0000256" key="2">
    <source>
        <dbReference type="ARBA" id="ARBA00022980"/>
    </source>
</evidence>
<dbReference type="PANTHER" id="PTHR10956">
    <property type="entry name" value="60S RIBOSOMAL PROTEIN L31"/>
    <property type="match status" value="1"/>
</dbReference>
<evidence type="ECO:0000256" key="1">
    <source>
        <dbReference type="ARBA" id="ARBA00010808"/>
    </source>
</evidence>